<evidence type="ECO:0000256" key="9">
    <source>
        <dbReference type="SAM" id="Phobius"/>
    </source>
</evidence>
<evidence type="ECO:0000313" key="10">
    <source>
        <dbReference type="EMBL" id="PWN89433.1"/>
    </source>
</evidence>
<feature type="transmembrane region" description="Helical" evidence="9">
    <location>
        <begin position="422"/>
        <end position="444"/>
    </location>
</feature>
<evidence type="ECO:0000256" key="6">
    <source>
        <dbReference type="ARBA" id="ARBA00022927"/>
    </source>
</evidence>
<keyword evidence="7 9" id="KW-1133">Transmembrane helix</keyword>
<dbReference type="OrthoDB" id="9986677at2759"/>
<dbReference type="PANTHER" id="PTHR22601">
    <property type="entry name" value="ISP4 LIKE PROTEIN"/>
    <property type="match status" value="1"/>
</dbReference>
<proteinExistence type="inferred from homology"/>
<feature type="transmembrane region" description="Helical" evidence="9">
    <location>
        <begin position="52"/>
        <end position="74"/>
    </location>
</feature>
<evidence type="ECO:0000256" key="7">
    <source>
        <dbReference type="ARBA" id="ARBA00022989"/>
    </source>
</evidence>
<gene>
    <name evidence="10" type="ORF">FA10DRAFT_145335</name>
</gene>
<dbReference type="NCBIfam" id="TIGR00728">
    <property type="entry name" value="OPT_sfam"/>
    <property type="match status" value="1"/>
</dbReference>
<keyword evidence="5" id="KW-0571">Peptide transport</keyword>
<organism evidence="10 11">
    <name type="scientific">Acaromyces ingoldii</name>
    <dbReference type="NCBI Taxonomy" id="215250"/>
    <lineage>
        <taxon>Eukaryota</taxon>
        <taxon>Fungi</taxon>
        <taxon>Dikarya</taxon>
        <taxon>Basidiomycota</taxon>
        <taxon>Ustilaginomycotina</taxon>
        <taxon>Exobasidiomycetes</taxon>
        <taxon>Exobasidiales</taxon>
        <taxon>Cryptobasidiaceae</taxon>
        <taxon>Acaromyces</taxon>
    </lineage>
</organism>
<sequence>MTPTPASCVRRCLQSLVREHLLIAVLSSCAAVSAYAADIINIGELFFDVHLGIFSSLTLLLTTQTLGFSFAGLVHDLLVKPVAMIFPSTLVTTTMFTTLHDQSSIDMRPRLRFFTMAFVGIFAYQFLPNLFAPTLSSMALLCFIDPSNKAFRTLSSGYKGFGLPNISLDWNAIATSGPLYQPWWAALNFYGGIAAAMYVVMPILYAMDFWDAQSFPSPIDAGMYEQNHAKFDVKSVLTPDHSLDQAEWAKKKPLLLTPWFALSYGLSFAVLTSMISHVLLWHRKDIYKALRYPNHEDVHNRLMKAYHPVPRRWYVMTFVVSLSSAVILVATTPLQLPVWGLLLAVGIALLFLIPVGVIKAVSDTGIGLNVITEFVAGLLLPGKPIANVCFKCYGYMAMSQALDLTTDLKLAHYMKIPPKAMFLAQVWGTVIGCVVNLAVVRLVLSPAAGYRAFLDGTQVDPTGQWDGRKLNIFYSASVIWGAIGPVEFFSGKYRILFWGFAIGALAPFVPWMLNKRWPRRYWHLVNFPVLIHGAASPPQTPTNIILSGFTAAWASQWWARKRHPRWFGKRNYVLAAALDAGSSVNALCIFVLSITLLKVLPMPHWWMNPAKDSEHCTP</sequence>
<protein>
    <submittedName>
        <fullName evidence="10">OPT superfamily oligopeptide transporter</fullName>
    </submittedName>
</protein>
<dbReference type="GO" id="GO:0016020">
    <property type="term" value="C:membrane"/>
    <property type="evidence" value="ECO:0007669"/>
    <property type="project" value="UniProtKB-SubCell"/>
</dbReference>
<reference evidence="10 11" key="1">
    <citation type="journal article" date="2018" name="Mol. Biol. Evol.">
        <title>Broad Genomic Sampling Reveals a Smut Pathogenic Ancestry of the Fungal Clade Ustilaginomycotina.</title>
        <authorList>
            <person name="Kijpornyongpan T."/>
            <person name="Mondo S.J."/>
            <person name="Barry K."/>
            <person name="Sandor L."/>
            <person name="Lee J."/>
            <person name="Lipzen A."/>
            <person name="Pangilinan J."/>
            <person name="LaButti K."/>
            <person name="Hainaut M."/>
            <person name="Henrissat B."/>
            <person name="Grigoriev I.V."/>
            <person name="Spatafora J.W."/>
            <person name="Aime M.C."/>
        </authorList>
    </citation>
    <scope>NUCLEOTIDE SEQUENCE [LARGE SCALE GENOMIC DNA]</scope>
    <source>
        <strain evidence="10 11">MCA 4198</strain>
    </source>
</reference>
<keyword evidence="8 9" id="KW-0472">Membrane</keyword>
<comment type="subcellular location">
    <subcellularLocation>
        <location evidence="1">Membrane</location>
        <topology evidence="1">Multi-pass membrane protein</topology>
    </subcellularLocation>
</comment>
<dbReference type="InParanoid" id="A0A316YMZ0"/>
<keyword evidence="11" id="KW-1185">Reference proteome</keyword>
<keyword evidence="4 9" id="KW-0812">Transmembrane</keyword>
<dbReference type="AlphaFoldDB" id="A0A316YMZ0"/>
<comment type="similarity">
    <text evidence="2">Belongs to the oligopeptide OPT transporter family.</text>
</comment>
<evidence type="ECO:0000256" key="3">
    <source>
        <dbReference type="ARBA" id="ARBA00022448"/>
    </source>
</evidence>
<evidence type="ECO:0000256" key="8">
    <source>
        <dbReference type="ARBA" id="ARBA00023136"/>
    </source>
</evidence>
<dbReference type="GO" id="GO:0015031">
    <property type="term" value="P:protein transport"/>
    <property type="evidence" value="ECO:0007669"/>
    <property type="project" value="UniProtKB-KW"/>
</dbReference>
<dbReference type="InterPro" id="IPR004648">
    <property type="entry name" value="Oligpept_transpt"/>
</dbReference>
<evidence type="ECO:0000256" key="1">
    <source>
        <dbReference type="ARBA" id="ARBA00004141"/>
    </source>
</evidence>
<feature type="transmembrane region" description="Helical" evidence="9">
    <location>
        <begin position="338"/>
        <end position="358"/>
    </location>
</feature>
<evidence type="ECO:0000256" key="4">
    <source>
        <dbReference type="ARBA" id="ARBA00022692"/>
    </source>
</evidence>
<evidence type="ECO:0000313" key="11">
    <source>
        <dbReference type="Proteomes" id="UP000245768"/>
    </source>
</evidence>
<keyword evidence="6" id="KW-0653">Protein transport</keyword>
<dbReference type="Pfam" id="PF03169">
    <property type="entry name" value="OPT"/>
    <property type="match status" value="1"/>
</dbReference>
<dbReference type="NCBIfam" id="TIGR00727">
    <property type="entry name" value="ISP4_OPT"/>
    <property type="match status" value="1"/>
</dbReference>
<dbReference type="InterPro" id="IPR004813">
    <property type="entry name" value="OPT"/>
</dbReference>
<feature type="transmembrane region" description="Helical" evidence="9">
    <location>
        <begin position="495"/>
        <end position="513"/>
    </location>
</feature>
<accession>A0A316YMZ0</accession>
<evidence type="ECO:0000256" key="5">
    <source>
        <dbReference type="ARBA" id="ARBA00022856"/>
    </source>
</evidence>
<dbReference type="Proteomes" id="UP000245768">
    <property type="component" value="Unassembled WGS sequence"/>
</dbReference>
<feature type="transmembrane region" description="Helical" evidence="9">
    <location>
        <begin position="313"/>
        <end position="332"/>
    </location>
</feature>
<name>A0A316YMZ0_9BASI</name>
<feature type="transmembrane region" description="Helical" evidence="9">
    <location>
        <begin position="572"/>
        <end position="597"/>
    </location>
</feature>
<feature type="transmembrane region" description="Helical" evidence="9">
    <location>
        <begin position="259"/>
        <end position="281"/>
    </location>
</feature>
<feature type="transmembrane region" description="Helical" evidence="9">
    <location>
        <begin position="81"/>
        <end position="99"/>
    </location>
</feature>
<dbReference type="EMBL" id="KZ819637">
    <property type="protein sequence ID" value="PWN89433.1"/>
    <property type="molecule type" value="Genomic_DNA"/>
</dbReference>
<feature type="transmembrane region" description="Helical" evidence="9">
    <location>
        <begin position="187"/>
        <end position="207"/>
    </location>
</feature>
<evidence type="ECO:0000256" key="2">
    <source>
        <dbReference type="ARBA" id="ARBA00008807"/>
    </source>
</evidence>
<keyword evidence="3" id="KW-0813">Transport</keyword>
<dbReference type="RefSeq" id="XP_025376631.1">
    <property type="nucleotide sequence ID" value="XM_025518061.1"/>
</dbReference>
<dbReference type="GeneID" id="37039977"/>
<dbReference type="GO" id="GO:0035673">
    <property type="term" value="F:oligopeptide transmembrane transporter activity"/>
    <property type="evidence" value="ECO:0007669"/>
    <property type="project" value="InterPro"/>
</dbReference>